<evidence type="ECO:0000313" key="2">
    <source>
        <dbReference type="Proteomes" id="UP000694846"/>
    </source>
</evidence>
<name>A0A8B8GA72_9HEMI</name>
<dbReference type="Gene3D" id="1.25.40.10">
    <property type="entry name" value="Tetratricopeptide repeat domain"/>
    <property type="match status" value="1"/>
</dbReference>
<feature type="region of interest" description="Disordered" evidence="1">
    <location>
        <begin position="755"/>
        <end position="797"/>
    </location>
</feature>
<dbReference type="InterPro" id="IPR011990">
    <property type="entry name" value="TPR-like_helical_dom_sf"/>
</dbReference>
<protein>
    <submittedName>
        <fullName evidence="3">Uncharacterized protein LOC112690084</fullName>
    </submittedName>
</protein>
<dbReference type="RefSeq" id="XP_025419788.1">
    <property type="nucleotide sequence ID" value="XM_025564003.1"/>
</dbReference>
<reference evidence="3" key="1">
    <citation type="submission" date="2025-08" db="UniProtKB">
        <authorList>
            <consortium name="RefSeq"/>
        </authorList>
    </citation>
    <scope>IDENTIFICATION</scope>
    <source>
        <tissue evidence="3">Whole body</tissue>
    </source>
</reference>
<proteinExistence type="predicted"/>
<feature type="compositionally biased region" description="Polar residues" evidence="1">
    <location>
        <begin position="755"/>
        <end position="765"/>
    </location>
</feature>
<organism evidence="2 3">
    <name type="scientific">Sipha flava</name>
    <name type="common">yellow sugarcane aphid</name>
    <dbReference type="NCBI Taxonomy" id="143950"/>
    <lineage>
        <taxon>Eukaryota</taxon>
        <taxon>Metazoa</taxon>
        <taxon>Ecdysozoa</taxon>
        <taxon>Arthropoda</taxon>
        <taxon>Hexapoda</taxon>
        <taxon>Insecta</taxon>
        <taxon>Pterygota</taxon>
        <taxon>Neoptera</taxon>
        <taxon>Paraneoptera</taxon>
        <taxon>Hemiptera</taxon>
        <taxon>Sternorrhyncha</taxon>
        <taxon>Aphidomorpha</taxon>
        <taxon>Aphidoidea</taxon>
        <taxon>Aphididae</taxon>
        <taxon>Sipha</taxon>
    </lineage>
</organism>
<gene>
    <name evidence="3" type="primary">LOC112690084</name>
</gene>
<accession>A0A8B8GA72</accession>
<dbReference type="OrthoDB" id="6601186at2759"/>
<dbReference type="GeneID" id="112690084"/>
<evidence type="ECO:0000256" key="1">
    <source>
        <dbReference type="SAM" id="MobiDB-lite"/>
    </source>
</evidence>
<dbReference type="Proteomes" id="UP000694846">
    <property type="component" value="Unplaced"/>
</dbReference>
<sequence>MFATIYKSLFNKSKMENNKLDPETVMKTRQNVENLLTDLCEVNDTLNDDDNSSKSKDNSLESIELSFDNIHLEYLNDNDSVDNFDDSKNDISFDGNNKPEVAQIENFDDKKLINQINSLQCPFTWNLKQNHKISRLQNEYGEYNLDISSQEFLFERFIGNLIIGYEMFRLGKSNLALIKISEIGKWLEELDDKSTDVFYLSINSGLLHVLKATFIHILFATNSIEESKLFIHDIVPFASLDPKSRATVHAIRAAILTKYDGDASHYKKACECAKKACDLNPSTSHWFYIYSLALTAQRIFSQSFKSSPSENEINAIQQAIELSGGKNIVFEYKKMILKRDSIIWNFHSNKNKNDKSVIQKYLLDNKSIVKMIKTIIYMGPKDPHIVINCARTLITLPFMVRDLNLGKKYLTKALNMAPNDGSVLKAIEIVVKVYNKLSKKNKVSTNEMKKKALVKNDNSFLNKELKSIIIKHKNGEDLLPYLTDLLDKFDGYEKLKIIAEICSYTILFKNNLKAGIEQFVKLIEHPDIVNNDLITQHCSTFCAKKFNLAELICNEIRLATNSNKTSSEDMLFYFKMLPVIIETCNIVIKEVDPLMKNGLINILPTKLTCLNSQSESDLLPNEDVDKTIKNKNQKKKTLKKTKNLYYPGSKGFVINSQINNVHMKTHQTNAIDNNQLKSKTLEFLNSSAENQSSKNSIPSINVNLKNLQNNEELQNYTQQLYQNILSNMHQQYNLHNITPQGLNRFFNQNHANLNCSSRQSPFRNPQTPPLLSLRPQITPENSKPIKQQPKMMPTKKK</sequence>
<dbReference type="AlphaFoldDB" id="A0A8B8GA72"/>
<feature type="compositionally biased region" description="Low complexity" evidence="1">
    <location>
        <begin position="784"/>
        <end position="797"/>
    </location>
</feature>
<evidence type="ECO:0000313" key="3">
    <source>
        <dbReference type="RefSeq" id="XP_025419788.1"/>
    </source>
</evidence>
<keyword evidence="2" id="KW-1185">Reference proteome</keyword>